<accession>A0A7W5AX32</accession>
<dbReference type="InterPro" id="IPR036873">
    <property type="entry name" value="Rhodanese-like_dom_sf"/>
</dbReference>
<dbReference type="SMART" id="SM00450">
    <property type="entry name" value="RHOD"/>
    <property type="match status" value="1"/>
</dbReference>
<organism evidence="2 3">
    <name type="scientific">Paenibacillus phyllosphaerae</name>
    <dbReference type="NCBI Taxonomy" id="274593"/>
    <lineage>
        <taxon>Bacteria</taxon>
        <taxon>Bacillati</taxon>
        <taxon>Bacillota</taxon>
        <taxon>Bacilli</taxon>
        <taxon>Bacillales</taxon>
        <taxon>Paenibacillaceae</taxon>
        <taxon>Paenibacillus</taxon>
    </lineage>
</organism>
<dbReference type="InterPro" id="IPR050229">
    <property type="entry name" value="GlpE_sulfurtransferase"/>
</dbReference>
<reference evidence="2 3" key="1">
    <citation type="submission" date="2020-08" db="EMBL/GenBank/DDBJ databases">
        <title>Genomic Encyclopedia of Type Strains, Phase III (KMG-III): the genomes of soil and plant-associated and newly described type strains.</title>
        <authorList>
            <person name="Whitman W."/>
        </authorList>
    </citation>
    <scope>NUCLEOTIDE SEQUENCE [LARGE SCALE GENOMIC DNA]</scope>
    <source>
        <strain evidence="2 3">CECT 5862</strain>
    </source>
</reference>
<feature type="domain" description="Rhodanese" evidence="1">
    <location>
        <begin position="45"/>
        <end position="135"/>
    </location>
</feature>
<dbReference type="SUPFAM" id="SSF52821">
    <property type="entry name" value="Rhodanese/Cell cycle control phosphatase"/>
    <property type="match status" value="1"/>
</dbReference>
<keyword evidence="3" id="KW-1185">Reference proteome</keyword>
<evidence type="ECO:0000259" key="1">
    <source>
        <dbReference type="PROSITE" id="PS50206"/>
    </source>
</evidence>
<protein>
    <submittedName>
        <fullName evidence="2">Rhodanese-related sulfurtransferase</fullName>
    </submittedName>
</protein>
<dbReference type="PROSITE" id="PS50206">
    <property type="entry name" value="RHODANESE_3"/>
    <property type="match status" value="1"/>
</dbReference>
<evidence type="ECO:0000313" key="2">
    <source>
        <dbReference type="EMBL" id="MBB3110064.1"/>
    </source>
</evidence>
<comment type="caution">
    <text evidence="2">The sequence shown here is derived from an EMBL/GenBank/DDBJ whole genome shotgun (WGS) entry which is preliminary data.</text>
</comment>
<gene>
    <name evidence="2" type="ORF">FHS18_002131</name>
</gene>
<dbReference type="Gene3D" id="3.40.250.10">
    <property type="entry name" value="Rhodanese-like domain"/>
    <property type="match status" value="1"/>
</dbReference>
<sequence length="145" mass="15911">MEQKIQRSLVLETPPAAPGDIHRFYMLKLAMETDASDVNNDRQHGTDNFVLVDVRSAKAYEECHITGAINLPANQIDALVTASWPKDKMIVAYCWGPACNGATKASAKLSALGFQVKEMLGGIEYWRREGYDVEGAKVNEAPLVG</sequence>
<dbReference type="AlphaFoldDB" id="A0A7W5AX32"/>
<name>A0A7W5AX32_9BACL</name>
<dbReference type="InterPro" id="IPR001763">
    <property type="entry name" value="Rhodanese-like_dom"/>
</dbReference>
<dbReference type="Proteomes" id="UP000570361">
    <property type="component" value="Unassembled WGS sequence"/>
</dbReference>
<dbReference type="PANTHER" id="PTHR43031">
    <property type="entry name" value="FAD-DEPENDENT OXIDOREDUCTASE"/>
    <property type="match status" value="1"/>
</dbReference>
<dbReference type="GO" id="GO:0016740">
    <property type="term" value="F:transferase activity"/>
    <property type="evidence" value="ECO:0007669"/>
    <property type="project" value="UniProtKB-KW"/>
</dbReference>
<dbReference type="PANTHER" id="PTHR43031:SF1">
    <property type="entry name" value="PYRIDINE NUCLEOTIDE-DISULPHIDE OXIDOREDUCTASE"/>
    <property type="match status" value="1"/>
</dbReference>
<dbReference type="Pfam" id="PF00581">
    <property type="entry name" value="Rhodanese"/>
    <property type="match status" value="1"/>
</dbReference>
<keyword evidence="2" id="KW-0808">Transferase</keyword>
<evidence type="ECO:0000313" key="3">
    <source>
        <dbReference type="Proteomes" id="UP000570361"/>
    </source>
</evidence>
<proteinExistence type="predicted"/>
<dbReference type="EMBL" id="JACHXK010000004">
    <property type="protein sequence ID" value="MBB3110064.1"/>
    <property type="molecule type" value="Genomic_DNA"/>
</dbReference>
<dbReference type="RefSeq" id="WP_183599764.1">
    <property type="nucleotide sequence ID" value="NZ_JACHXK010000004.1"/>
</dbReference>